<keyword evidence="6" id="KW-0336">GPI-anchor</keyword>
<evidence type="ECO:0000256" key="1">
    <source>
        <dbReference type="ARBA" id="ARBA00000382"/>
    </source>
</evidence>
<comment type="caution">
    <text evidence="20">The sequence shown here is derived from an EMBL/GenBank/DDBJ whole genome shotgun (WGS) entry which is preliminary data.</text>
</comment>
<evidence type="ECO:0000256" key="4">
    <source>
        <dbReference type="ARBA" id="ARBA00012780"/>
    </source>
</evidence>
<dbReference type="GO" id="GO:0098552">
    <property type="term" value="C:side of membrane"/>
    <property type="evidence" value="ECO:0007669"/>
    <property type="project" value="UniProtKB-KW"/>
</dbReference>
<name>A0A5A7TEI6_CUCMM</name>
<dbReference type="GO" id="GO:0005886">
    <property type="term" value="C:plasma membrane"/>
    <property type="evidence" value="ECO:0007669"/>
    <property type="project" value="UniProtKB-SubCell"/>
</dbReference>
<keyword evidence="10" id="KW-0472">Membrane</keyword>
<dbReference type="OrthoDB" id="941679at2759"/>
<evidence type="ECO:0000256" key="7">
    <source>
        <dbReference type="ARBA" id="ARBA00022729"/>
    </source>
</evidence>
<feature type="domain" description="X8" evidence="19">
    <location>
        <begin position="429"/>
        <end position="514"/>
    </location>
</feature>
<dbReference type="SMART" id="SM00768">
    <property type="entry name" value="X8"/>
    <property type="match status" value="1"/>
</dbReference>
<evidence type="ECO:0000256" key="9">
    <source>
        <dbReference type="ARBA" id="ARBA00022821"/>
    </source>
</evidence>
<dbReference type="InterPro" id="IPR012946">
    <property type="entry name" value="X8"/>
</dbReference>
<evidence type="ECO:0000256" key="12">
    <source>
        <dbReference type="ARBA" id="ARBA00023180"/>
    </source>
</evidence>
<comment type="catalytic activity">
    <reaction evidence="1">
        <text>Hydrolysis of (1-&gt;3)-beta-D-glucosidic linkages in (1-&gt;3)-beta-D-glucans.</text>
        <dbReference type="EC" id="3.2.1.39"/>
    </reaction>
</comment>
<evidence type="ECO:0000313" key="20">
    <source>
        <dbReference type="EMBL" id="KAA0040071.1"/>
    </source>
</evidence>
<evidence type="ECO:0000256" key="6">
    <source>
        <dbReference type="ARBA" id="ARBA00022622"/>
    </source>
</evidence>
<feature type="region of interest" description="Disordered" evidence="18">
    <location>
        <begin position="521"/>
        <end position="540"/>
    </location>
</feature>
<dbReference type="GO" id="GO:0009506">
    <property type="term" value="C:plasmodesma"/>
    <property type="evidence" value="ECO:0007669"/>
    <property type="project" value="UniProtKB-ARBA"/>
</dbReference>
<evidence type="ECO:0000313" key="21">
    <source>
        <dbReference type="EMBL" id="TYK21695.1"/>
    </source>
</evidence>
<evidence type="ECO:0000256" key="16">
    <source>
        <dbReference type="ARBA" id="ARBA00033417"/>
    </source>
</evidence>
<dbReference type="Pfam" id="PF00332">
    <property type="entry name" value="Glyco_hydro_17"/>
    <property type="match status" value="1"/>
</dbReference>
<keyword evidence="13" id="KW-0449">Lipoprotein</keyword>
<evidence type="ECO:0000256" key="3">
    <source>
        <dbReference type="ARBA" id="ARBA00008773"/>
    </source>
</evidence>
<evidence type="ECO:0000256" key="2">
    <source>
        <dbReference type="ARBA" id="ARBA00004609"/>
    </source>
</evidence>
<keyword evidence="14" id="KW-0326">Glycosidase</keyword>
<dbReference type="GO" id="GO:0005975">
    <property type="term" value="P:carbohydrate metabolic process"/>
    <property type="evidence" value="ECO:0007669"/>
    <property type="project" value="InterPro"/>
</dbReference>
<reference evidence="22 23" key="1">
    <citation type="submission" date="2019-08" db="EMBL/GenBank/DDBJ databases">
        <title>Draft genome sequences of two oriental melons (Cucumis melo L. var makuwa).</title>
        <authorList>
            <person name="Kwon S.-Y."/>
        </authorList>
    </citation>
    <scope>NUCLEOTIDE SEQUENCE [LARGE SCALE GENOMIC DNA]</scope>
    <source>
        <strain evidence="23">cv. Chang Bougi</strain>
        <strain evidence="22">cv. SW 3</strain>
        <tissue evidence="20">Leaf</tissue>
    </source>
</reference>
<evidence type="ECO:0000313" key="22">
    <source>
        <dbReference type="Proteomes" id="UP000321393"/>
    </source>
</evidence>
<dbReference type="SUPFAM" id="SSF51445">
    <property type="entry name" value="(Trans)glycosidases"/>
    <property type="match status" value="1"/>
</dbReference>
<protein>
    <recommendedName>
        <fullName evidence="4">glucan endo-1,3-beta-D-glucosidase</fullName>
        <ecNumber evidence="4">3.2.1.39</ecNumber>
    </recommendedName>
    <alternativeName>
        <fullName evidence="15">(1-&gt;3)-beta-glucan endohydrolase</fullName>
    </alternativeName>
    <alternativeName>
        <fullName evidence="16">Beta-1,3-endoglucanase</fullName>
    </alternativeName>
</protein>
<dbReference type="FunFam" id="3.20.20.80:FF:000002">
    <property type="entry name" value="Glucan endo-1,3-beta-glucosidase 3"/>
    <property type="match status" value="1"/>
</dbReference>
<dbReference type="Proteomes" id="UP000321947">
    <property type="component" value="Unassembled WGS sequence"/>
</dbReference>
<evidence type="ECO:0000259" key="19">
    <source>
        <dbReference type="SMART" id="SM00768"/>
    </source>
</evidence>
<evidence type="ECO:0000256" key="8">
    <source>
        <dbReference type="ARBA" id="ARBA00022801"/>
    </source>
</evidence>
<dbReference type="Proteomes" id="UP000321393">
    <property type="component" value="Unassembled WGS sequence"/>
</dbReference>
<evidence type="ECO:0000256" key="11">
    <source>
        <dbReference type="ARBA" id="ARBA00023157"/>
    </source>
</evidence>
<dbReference type="Gene3D" id="3.20.20.80">
    <property type="entry name" value="Glycosidases"/>
    <property type="match status" value="1"/>
</dbReference>
<keyword evidence="8" id="KW-0378">Hydrolase</keyword>
<dbReference type="AlphaFoldDB" id="A0A5A7TEI6"/>
<dbReference type="InterPro" id="IPR000490">
    <property type="entry name" value="Glyco_hydro_17"/>
</dbReference>
<dbReference type="EMBL" id="SSTD01005549">
    <property type="protein sequence ID" value="TYK21695.1"/>
    <property type="molecule type" value="Genomic_DNA"/>
</dbReference>
<comment type="similarity">
    <text evidence="3 17">Belongs to the glycosyl hydrolase 17 family.</text>
</comment>
<evidence type="ECO:0000256" key="10">
    <source>
        <dbReference type="ARBA" id="ARBA00023136"/>
    </source>
</evidence>
<dbReference type="GO" id="GO:0042973">
    <property type="term" value="F:glucan endo-1,3-beta-D-glucosidase activity"/>
    <property type="evidence" value="ECO:0007669"/>
    <property type="project" value="UniProtKB-EC"/>
</dbReference>
<dbReference type="FunFam" id="1.20.58.1040:FF:000001">
    <property type="entry name" value="Glucan endo-1,3-beta-glucosidase 4"/>
    <property type="match status" value="1"/>
</dbReference>
<comment type="subcellular location">
    <subcellularLocation>
        <location evidence="2">Cell membrane</location>
        <topology evidence="2">Lipid-anchor</topology>
        <topology evidence="2">GPI-anchor</topology>
    </subcellularLocation>
</comment>
<dbReference type="InterPro" id="IPR017853">
    <property type="entry name" value="GH"/>
</dbReference>
<dbReference type="Gene3D" id="1.20.58.1040">
    <property type="match status" value="1"/>
</dbReference>
<dbReference type="EMBL" id="SSTE01018023">
    <property type="protein sequence ID" value="KAA0040071.1"/>
    <property type="molecule type" value="Genomic_DNA"/>
</dbReference>
<evidence type="ECO:0000256" key="5">
    <source>
        <dbReference type="ARBA" id="ARBA00022475"/>
    </source>
</evidence>
<keyword evidence="12" id="KW-0325">Glycoprotein</keyword>
<evidence type="ECO:0000256" key="17">
    <source>
        <dbReference type="RuleBase" id="RU004335"/>
    </source>
</evidence>
<keyword evidence="11" id="KW-1015">Disulfide bond</keyword>
<evidence type="ECO:0000256" key="13">
    <source>
        <dbReference type="ARBA" id="ARBA00023288"/>
    </source>
</evidence>
<evidence type="ECO:0000256" key="14">
    <source>
        <dbReference type="ARBA" id="ARBA00023295"/>
    </source>
</evidence>
<sequence>MALISMRNVLWVGQPFRSSDSVFGGSLIDVCMECYVTLKKVFPLSHMKRDDRKERRVIFEVDVSVNWRMHEKWPAVLFLLTSVMTFHVRGDSGAFVGINIGTHVSSLPPASDVVSMLKQYEFTHVRLYDANAQLLKAFANSSTEVMVGVTNEEVLKIGKSPSAAAAWVNKNVVLYTPATNITAIAVGSEVLTSIPNAARVLIRAMKYLHKALVAANLNLQIKVSTPQSMDVILTSFPPSTATFNSSLNSTIYQLLQFLKKTNSYYMLNVYPYHGYIKGNGNFPLDYALFQPLSINRQIVDPNTLLHYNNMFDAMLDATYHSIKALNFSDIPIVVTESGWPWSDGADEPYATKQNAEIYVNNLISRVLNGSGPPSEPTKPVNTYIYELFSEDQKPEPMSQKNWGVLSTKGSAIYRLSSLSSRVAGSSSVVYCVAKDGADPGKLQNGLNWACGQGGANCSAIQPGQPCFLPDNIVNHASYAYNDYYQKMQLNGGTCNFDGTATLTNTNPSRGSCVYTGSVNPSGGNGASPPTPSLTLGPSSDFLPPSSSSKLDARQFHFLSSPMLLSAFFLLLT</sequence>
<keyword evidence="9" id="KW-0611">Plant defense</keyword>
<evidence type="ECO:0000256" key="18">
    <source>
        <dbReference type="SAM" id="MobiDB-lite"/>
    </source>
</evidence>
<dbReference type="PANTHER" id="PTHR32227">
    <property type="entry name" value="GLUCAN ENDO-1,3-BETA-GLUCOSIDASE BG1-RELATED-RELATED"/>
    <property type="match status" value="1"/>
</dbReference>
<evidence type="ECO:0000313" key="23">
    <source>
        <dbReference type="Proteomes" id="UP000321947"/>
    </source>
</evidence>
<dbReference type="EC" id="3.2.1.39" evidence="4"/>
<dbReference type="InterPro" id="IPR044965">
    <property type="entry name" value="Glyco_hydro_17_plant"/>
</dbReference>
<proteinExistence type="inferred from homology"/>
<accession>A0A5A7TEI6</accession>
<keyword evidence="7" id="KW-0732">Signal</keyword>
<gene>
    <name evidence="21" type="ORF">E5676_scaffold859G00620</name>
    <name evidence="20" type="ORF">E6C27_scaffold366G00410</name>
</gene>
<keyword evidence="5" id="KW-1003">Cell membrane</keyword>
<dbReference type="Pfam" id="PF07983">
    <property type="entry name" value="X8"/>
    <property type="match status" value="1"/>
</dbReference>
<dbReference type="GO" id="GO:0006952">
    <property type="term" value="P:defense response"/>
    <property type="evidence" value="ECO:0007669"/>
    <property type="project" value="UniProtKB-KW"/>
</dbReference>
<dbReference type="STRING" id="1194695.A0A5A7TEI6"/>
<organism evidence="20 22">
    <name type="scientific">Cucumis melo var. makuwa</name>
    <name type="common">Oriental melon</name>
    <dbReference type="NCBI Taxonomy" id="1194695"/>
    <lineage>
        <taxon>Eukaryota</taxon>
        <taxon>Viridiplantae</taxon>
        <taxon>Streptophyta</taxon>
        <taxon>Embryophyta</taxon>
        <taxon>Tracheophyta</taxon>
        <taxon>Spermatophyta</taxon>
        <taxon>Magnoliopsida</taxon>
        <taxon>eudicotyledons</taxon>
        <taxon>Gunneridae</taxon>
        <taxon>Pentapetalae</taxon>
        <taxon>rosids</taxon>
        <taxon>fabids</taxon>
        <taxon>Cucurbitales</taxon>
        <taxon>Cucurbitaceae</taxon>
        <taxon>Benincaseae</taxon>
        <taxon>Cucumis</taxon>
    </lineage>
</organism>
<evidence type="ECO:0000256" key="15">
    <source>
        <dbReference type="ARBA" id="ARBA00033335"/>
    </source>
</evidence>